<name>H0ZSP0_TAEGU</name>
<evidence type="ECO:0000256" key="5">
    <source>
        <dbReference type="ARBA" id="ARBA00015789"/>
    </source>
</evidence>
<dbReference type="Ensembl" id="ENSTGUT00000013792.2">
    <property type="protein sequence ID" value="ENSTGUP00000013636.2"/>
    <property type="gene ID" value="ENSTGUG00000023070.1"/>
</dbReference>
<keyword evidence="8" id="KW-0732">Signal</keyword>
<comment type="subcellular location">
    <subcellularLocation>
        <location evidence="2">Membrane</location>
        <topology evidence="2">Single-pass membrane protein</topology>
    </subcellularLocation>
</comment>
<keyword evidence="18" id="KW-1185">Reference proteome</keyword>
<dbReference type="InParanoid" id="H0ZSP0"/>
<evidence type="ECO:0000256" key="2">
    <source>
        <dbReference type="ARBA" id="ARBA00004167"/>
    </source>
</evidence>
<evidence type="ECO:0000256" key="15">
    <source>
        <dbReference type="ARBA" id="ARBA00029914"/>
    </source>
</evidence>
<reference evidence="17 18" key="1">
    <citation type="journal article" date="2010" name="Nature">
        <title>The genome of a songbird.</title>
        <authorList>
            <person name="Warren W.C."/>
            <person name="Clayton D.F."/>
            <person name="Ellegren H."/>
            <person name="Arnold A.P."/>
            <person name="Hillier L.W."/>
            <person name="Kunstner A."/>
            <person name="Searle S."/>
            <person name="White S."/>
            <person name="Vilella A.J."/>
            <person name="Fairley S."/>
            <person name="Heger A."/>
            <person name="Kong L."/>
            <person name="Ponting C.P."/>
            <person name="Jarvis E.D."/>
            <person name="Mello C.V."/>
            <person name="Minx P."/>
            <person name="Lovell P."/>
            <person name="Velho T.A."/>
            <person name="Ferris M."/>
            <person name="Balakrishnan C.N."/>
            <person name="Sinha S."/>
            <person name="Blatti C."/>
            <person name="London S.E."/>
            <person name="Li Y."/>
            <person name="Lin Y.C."/>
            <person name="George J."/>
            <person name="Sweedler J."/>
            <person name="Southey B."/>
            <person name="Gunaratne P."/>
            <person name="Watson M."/>
            <person name="Nam K."/>
            <person name="Backstrom N."/>
            <person name="Smeds L."/>
            <person name="Nabholz B."/>
            <person name="Itoh Y."/>
            <person name="Whitney O."/>
            <person name="Pfenning A.R."/>
            <person name="Howard J."/>
            <person name="Volker M."/>
            <person name="Skinner B.M."/>
            <person name="Griffin D.K."/>
            <person name="Ye L."/>
            <person name="McLaren W.M."/>
            <person name="Flicek P."/>
            <person name="Quesada V."/>
            <person name="Velasco G."/>
            <person name="Lopez-Otin C."/>
            <person name="Puente X.S."/>
            <person name="Olender T."/>
            <person name="Lancet D."/>
            <person name="Smit A.F."/>
            <person name="Hubley R."/>
            <person name="Konkel M.K."/>
            <person name="Walker J.A."/>
            <person name="Batzer M.A."/>
            <person name="Gu W."/>
            <person name="Pollock D.D."/>
            <person name="Chen L."/>
            <person name="Cheng Z."/>
            <person name="Eichler E.E."/>
            <person name="Stapley J."/>
            <person name="Slate J."/>
            <person name="Ekblom R."/>
            <person name="Birkhead T."/>
            <person name="Burke T."/>
            <person name="Burt D."/>
            <person name="Scharff C."/>
            <person name="Adam I."/>
            <person name="Richard H."/>
            <person name="Sultan M."/>
            <person name="Soldatov A."/>
            <person name="Lehrach H."/>
            <person name="Edwards S.V."/>
            <person name="Yang S.P."/>
            <person name="Li X."/>
            <person name="Graves T."/>
            <person name="Fulton L."/>
            <person name="Nelson J."/>
            <person name="Chinwalla A."/>
            <person name="Hou S."/>
            <person name="Mardis E.R."/>
            <person name="Wilson R.K."/>
        </authorList>
    </citation>
    <scope>NUCLEOTIDE SEQUENCE [LARGE SCALE GENOMIC DNA]</scope>
</reference>
<evidence type="ECO:0000256" key="1">
    <source>
        <dbReference type="ARBA" id="ARBA00001947"/>
    </source>
</evidence>
<dbReference type="InterPro" id="IPR035979">
    <property type="entry name" value="RBD_domain_sf"/>
</dbReference>
<evidence type="ECO:0000313" key="17">
    <source>
        <dbReference type="Ensembl" id="ENSTGUP00000013636.2"/>
    </source>
</evidence>
<keyword evidence="6 16" id="KW-0812">Transmembrane</keyword>
<dbReference type="InterPro" id="IPR012677">
    <property type="entry name" value="Nucleotide-bd_a/b_plait_sf"/>
</dbReference>
<evidence type="ECO:0000256" key="10">
    <source>
        <dbReference type="ARBA" id="ARBA00022833"/>
    </source>
</evidence>
<comment type="cofactor">
    <cofactor evidence="1">
        <name>Zn(2+)</name>
        <dbReference type="ChEBI" id="CHEBI:29105"/>
    </cofactor>
</comment>
<evidence type="ECO:0000256" key="11">
    <source>
        <dbReference type="ARBA" id="ARBA00022989"/>
    </source>
</evidence>
<keyword evidence="12 16" id="KW-0472">Membrane</keyword>
<evidence type="ECO:0000256" key="13">
    <source>
        <dbReference type="ARBA" id="ARBA00023180"/>
    </source>
</evidence>
<dbReference type="HOGENOM" id="CLU_017594_1_2_1"/>
<protein>
    <recommendedName>
        <fullName evidence="5">Calcipressin-2</fullName>
    </recommendedName>
    <alternativeName>
        <fullName evidence="15">Regulator of calcineurin 2</fullName>
    </alternativeName>
</protein>
<keyword evidence="10" id="KW-0862">Zinc</keyword>
<dbReference type="InterPro" id="IPR034919">
    <property type="entry name" value="RCAN2_RRM"/>
</dbReference>
<evidence type="ECO:0000256" key="6">
    <source>
        <dbReference type="ARBA" id="ARBA00022692"/>
    </source>
</evidence>
<evidence type="ECO:0000256" key="7">
    <source>
        <dbReference type="ARBA" id="ARBA00022723"/>
    </source>
</evidence>
<evidence type="ECO:0000256" key="8">
    <source>
        <dbReference type="ARBA" id="ARBA00022729"/>
    </source>
</evidence>
<evidence type="ECO:0000256" key="3">
    <source>
        <dbReference type="ARBA" id="ARBA00008209"/>
    </source>
</evidence>
<evidence type="ECO:0000313" key="18">
    <source>
        <dbReference type="Proteomes" id="UP000007754"/>
    </source>
</evidence>
<dbReference type="GO" id="GO:0000210">
    <property type="term" value="F:NAD+ diphosphatase activity"/>
    <property type="evidence" value="ECO:0007669"/>
    <property type="project" value="Ensembl"/>
</dbReference>
<dbReference type="Gene3D" id="3.30.70.330">
    <property type="match status" value="1"/>
</dbReference>
<dbReference type="FunFam" id="3.30.1360.180:FF:000004">
    <property type="entry name" value="Ectonucleotide pyrophosphatase/phosphodiesterase family member 4"/>
    <property type="match status" value="1"/>
</dbReference>
<gene>
    <name evidence="17" type="primary">RCAN2</name>
</gene>
<dbReference type="CDD" id="cd16018">
    <property type="entry name" value="Enpp"/>
    <property type="match status" value="1"/>
</dbReference>
<keyword evidence="7" id="KW-0479">Metal-binding</keyword>
<dbReference type="InterPro" id="IPR006931">
    <property type="entry name" value="Calcipressin"/>
</dbReference>
<dbReference type="Gene3D" id="3.30.1360.180">
    <property type="match status" value="1"/>
</dbReference>
<dbReference type="AlphaFoldDB" id="H0ZSP0"/>
<keyword evidence="11 16" id="KW-1133">Transmembrane helix</keyword>
<evidence type="ECO:0000256" key="4">
    <source>
        <dbReference type="ARBA" id="ARBA00010594"/>
    </source>
</evidence>
<evidence type="ECO:0000256" key="12">
    <source>
        <dbReference type="ARBA" id="ARBA00023136"/>
    </source>
</evidence>
<dbReference type="InterPro" id="IPR002591">
    <property type="entry name" value="Phosphodiest/P_Trfase"/>
</dbReference>
<accession>H0ZSP0</accession>
<dbReference type="GO" id="GO:0003676">
    <property type="term" value="F:nucleic acid binding"/>
    <property type="evidence" value="ECO:0007669"/>
    <property type="project" value="InterPro"/>
</dbReference>
<proteinExistence type="inferred from homology"/>
<dbReference type="PANTHER" id="PTHR10151:SF125">
    <property type="entry name" value="ECTONUCLEOTIDE PYROPHOSPHATASE_PHOSPHODIESTERASE FAMILY MEMBER 5"/>
    <property type="match status" value="1"/>
</dbReference>
<keyword evidence="9" id="KW-0378">Hydrolase</keyword>
<dbReference type="SUPFAM" id="SSF54928">
    <property type="entry name" value="RNA-binding domain, RBD"/>
    <property type="match status" value="1"/>
</dbReference>
<dbReference type="CDD" id="cd12709">
    <property type="entry name" value="RRM_RCAN2"/>
    <property type="match status" value="1"/>
</dbReference>
<dbReference type="GeneTree" id="ENSGT00940000160562"/>
<reference evidence="17" key="2">
    <citation type="submission" date="2025-08" db="UniProtKB">
        <authorList>
            <consortium name="Ensembl"/>
        </authorList>
    </citation>
    <scope>IDENTIFICATION</scope>
</reference>
<dbReference type="SUPFAM" id="SSF53649">
    <property type="entry name" value="Alkaline phosphatase-like"/>
    <property type="match status" value="1"/>
</dbReference>
<dbReference type="GO" id="GO:0016020">
    <property type="term" value="C:membrane"/>
    <property type="evidence" value="ECO:0007669"/>
    <property type="project" value="UniProtKB-SubCell"/>
</dbReference>
<comment type="function">
    <text evidence="14">Inhibits calcineurin-dependent transcriptional responses by binding to the catalytic domain of calcineurin A. Could play a role during central nervous system development.</text>
</comment>
<dbReference type="PANTHER" id="PTHR10151">
    <property type="entry name" value="ECTONUCLEOTIDE PYROPHOSPHATASE/PHOSPHODIESTERASE"/>
    <property type="match status" value="1"/>
</dbReference>
<organism evidence="17 18">
    <name type="scientific">Taeniopygia guttata</name>
    <name type="common">Zebra finch</name>
    <name type="synonym">Poephila guttata</name>
    <dbReference type="NCBI Taxonomy" id="59729"/>
    <lineage>
        <taxon>Eukaryota</taxon>
        <taxon>Metazoa</taxon>
        <taxon>Chordata</taxon>
        <taxon>Craniata</taxon>
        <taxon>Vertebrata</taxon>
        <taxon>Euteleostomi</taxon>
        <taxon>Archelosauria</taxon>
        <taxon>Archosauria</taxon>
        <taxon>Dinosauria</taxon>
        <taxon>Saurischia</taxon>
        <taxon>Theropoda</taxon>
        <taxon>Coelurosauria</taxon>
        <taxon>Aves</taxon>
        <taxon>Neognathae</taxon>
        <taxon>Neoaves</taxon>
        <taxon>Telluraves</taxon>
        <taxon>Australaves</taxon>
        <taxon>Passeriformes</taxon>
        <taxon>Passeroidea</taxon>
        <taxon>Estrildidae</taxon>
        <taxon>Estrildinae</taxon>
        <taxon>Taeniopygia</taxon>
    </lineage>
</organism>
<reference evidence="17" key="3">
    <citation type="submission" date="2025-09" db="UniProtKB">
        <authorList>
            <consortium name="Ensembl"/>
        </authorList>
    </citation>
    <scope>IDENTIFICATION</scope>
</reference>
<evidence type="ECO:0000256" key="16">
    <source>
        <dbReference type="SAM" id="Phobius"/>
    </source>
</evidence>
<dbReference type="STRING" id="59729.ENSTGUP00000013636"/>
<comment type="similarity">
    <text evidence="4">Belongs to the nucleotide pyrophosphatase/phosphodiesterase family.</text>
</comment>
<feature type="transmembrane region" description="Helical" evidence="16">
    <location>
        <begin position="619"/>
        <end position="644"/>
    </location>
</feature>
<dbReference type="Proteomes" id="UP000007754">
    <property type="component" value="Chromosome 3"/>
</dbReference>
<dbReference type="InterPro" id="IPR017850">
    <property type="entry name" value="Alkaline_phosphatase_core_sf"/>
</dbReference>
<dbReference type="GO" id="GO:0008270">
    <property type="term" value="F:zinc ion binding"/>
    <property type="evidence" value="ECO:0007669"/>
    <property type="project" value="Ensembl"/>
</dbReference>
<dbReference type="Gene3D" id="3.40.720.10">
    <property type="entry name" value="Alkaline Phosphatase, subunit A"/>
    <property type="match status" value="1"/>
</dbReference>
<dbReference type="Pfam" id="PF01663">
    <property type="entry name" value="Phosphodiest"/>
    <property type="match status" value="1"/>
</dbReference>
<comment type="similarity">
    <text evidence="3">Belongs to the RCAN family.</text>
</comment>
<dbReference type="GO" id="GO:0019722">
    <property type="term" value="P:calcium-mediated signaling"/>
    <property type="evidence" value="ECO:0007669"/>
    <property type="project" value="InterPro"/>
</dbReference>
<dbReference type="Pfam" id="PF04847">
    <property type="entry name" value="Calcipressin"/>
    <property type="match status" value="1"/>
</dbReference>
<dbReference type="FunFam" id="3.30.70.330:FF:000092">
    <property type="entry name" value="Calcipressin-2 isoform 2"/>
    <property type="match status" value="1"/>
</dbReference>
<evidence type="ECO:0000256" key="9">
    <source>
        <dbReference type="ARBA" id="ARBA00022801"/>
    </source>
</evidence>
<keyword evidence="13" id="KW-0325">Glycoprotein</keyword>
<sequence length="665" mass="75360">MRGDSYFFGMRGLGQYGCIPEDGGHFLLYSINGDNGLKRCFAEEDFHEIIDFNDLPNSLFACNVHQSVFEDEDSKEKFEGLFRAYDDCVTFQLFKSFRRVRINFSSPKSAARARIELHETQFRGKKLKLYFAQIQTSETDGDKLHLAPPQPAKQFLISPPASPPVGWQPIDDATPVINYDLLYAVSKLGPDAMLPQKRGQIPSRGDRIAMSSLWKILGIFLLSLPSALCLQPVQPRVLLVSFDGFRWDYIYRVPTPNFHYAMKSGVHVRQVTNVFITKTYPNHYTLVTGLYAESHGIVANEMYDPVLNETFSLNKMNTHNSKFWEEASPIWVTNQREGHKSGAAMWPGTDVKIHGVLPTHYMPYNESVPFEDRVAKLIEWFTSEEPINFGLLYWEQPDEAGHVLGPENPLMEAIISDIDRKLGYLISELKKAKLWDVINVIVTSDHGMSQSSSERLIELDQYVSRELYKVIDHSPAVAILPKEGKLNEVFEALANAHPNMTVYKKEQIPDRFHYKHNRKIQPILAVADKGWEIVHNKTDGFLFGNHGYDNTVPEMHPIFLAVGPAFRKNATKQFMNATDLYPLLCHLLGINPLPNNGSFNAVKDILAEKVPGARRADSYSTVIGVFLGSLLVLVFTAVFVKHFVLAQANSMQIRHTEVAQPLLQD</sequence>
<evidence type="ECO:0000256" key="14">
    <source>
        <dbReference type="ARBA" id="ARBA00024927"/>
    </source>
</evidence>